<gene>
    <name evidence="5" type="ORF">LCGC14_0179660</name>
</gene>
<dbReference type="InterPro" id="IPR002123">
    <property type="entry name" value="Plipid/glycerol_acylTrfase"/>
</dbReference>
<sequence>MIKQLDRLWRGFGTALSFSAFGIGGMLLGLFAAPLLLMLVRDPQRRQCAARRLIQQSFRAFIGLMKIMGVADYRIDGLEKLQRPGLLVLANHPSLIDVIYLVAYTGEVDCIVNGALARNPFTRGPIRMAGYITTNDPEAVLAAAQRSLAQGKSLILFPEGTRTSPQRAVKFRRGGANIALRSHTAITPVLIDCTPTTLTKGEPWYHIPPSRIQMHLRVLDDLPVNRDEQQPAGQQARHLTHWLSDYFNKELEHFRHERDPKFVAGTEADDYRNA</sequence>
<evidence type="ECO:0000256" key="2">
    <source>
        <dbReference type="ARBA" id="ARBA00023315"/>
    </source>
</evidence>
<accession>A0A0F9XSC1</accession>
<dbReference type="GO" id="GO:0003841">
    <property type="term" value="F:1-acylglycerol-3-phosphate O-acyltransferase activity"/>
    <property type="evidence" value="ECO:0007669"/>
    <property type="project" value="TreeGrafter"/>
</dbReference>
<dbReference type="PANTHER" id="PTHR10434:SF66">
    <property type="entry name" value="PHOSPHOLIPID_GLYCEROL ACYLTRANSFERASE DOMAIN-CONTAINING PROTEIN"/>
    <property type="match status" value="1"/>
</dbReference>
<feature type="domain" description="Phospholipid/glycerol acyltransferase" evidence="4">
    <location>
        <begin position="86"/>
        <end position="194"/>
    </location>
</feature>
<evidence type="ECO:0000256" key="1">
    <source>
        <dbReference type="ARBA" id="ARBA00022679"/>
    </source>
</evidence>
<keyword evidence="3" id="KW-0472">Membrane</keyword>
<keyword evidence="3" id="KW-1133">Transmembrane helix</keyword>
<evidence type="ECO:0000259" key="4">
    <source>
        <dbReference type="SMART" id="SM00563"/>
    </source>
</evidence>
<reference evidence="5" key="1">
    <citation type="journal article" date="2015" name="Nature">
        <title>Complex archaea that bridge the gap between prokaryotes and eukaryotes.</title>
        <authorList>
            <person name="Spang A."/>
            <person name="Saw J.H."/>
            <person name="Jorgensen S.L."/>
            <person name="Zaremba-Niedzwiedzka K."/>
            <person name="Martijn J."/>
            <person name="Lind A.E."/>
            <person name="van Eijk R."/>
            <person name="Schleper C."/>
            <person name="Guy L."/>
            <person name="Ettema T.J."/>
        </authorList>
    </citation>
    <scope>NUCLEOTIDE SEQUENCE</scope>
</reference>
<feature type="transmembrane region" description="Helical" evidence="3">
    <location>
        <begin position="12"/>
        <end position="37"/>
    </location>
</feature>
<keyword evidence="3" id="KW-0812">Transmembrane</keyword>
<dbReference type="SMART" id="SM00563">
    <property type="entry name" value="PlsC"/>
    <property type="match status" value="1"/>
</dbReference>
<dbReference type="GO" id="GO:0006654">
    <property type="term" value="P:phosphatidic acid biosynthetic process"/>
    <property type="evidence" value="ECO:0007669"/>
    <property type="project" value="TreeGrafter"/>
</dbReference>
<evidence type="ECO:0000256" key="3">
    <source>
        <dbReference type="SAM" id="Phobius"/>
    </source>
</evidence>
<dbReference type="EMBL" id="LAZR01000072">
    <property type="protein sequence ID" value="KKN95153.1"/>
    <property type="molecule type" value="Genomic_DNA"/>
</dbReference>
<dbReference type="AlphaFoldDB" id="A0A0F9XSC1"/>
<dbReference type="CDD" id="cd07989">
    <property type="entry name" value="LPLAT_AGPAT-like"/>
    <property type="match status" value="1"/>
</dbReference>
<proteinExistence type="predicted"/>
<keyword evidence="2" id="KW-0012">Acyltransferase</keyword>
<dbReference type="SUPFAM" id="SSF69593">
    <property type="entry name" value="Glycerol-3-phosphate (1)-acyltransferase"/>
    <property type="match status" value="1"/>
</dbReference>
<dbReference type="PANTHER" id="PTHR10434">
    <property type="entry name" value="1-ACYL-SN-GLYCEROL-3-PHOSPHATE ACYLTRANSFERASE"/>
    <property type="match status" value="1"/>
</dbReference>
<name>A0A0F9XSC1_9ZZZZ</name>
<comment type="caution">
    <text evidence="5">The sequence shown here is derived from an EMBL/GenBank/DDBJ whole genome shotgun (WGS) entry which is preliminary data.</text>
</comment>
<protein>
    <recommendedName>
        <fullName evidence="4">Phospholipid/glycerol acyltransferase domain-containing protein</fullName>
    </recommendedName>
</protein>
<evidence type="ECO:0000313" key="5">
    <source>
        <dbReference type="EMBL" id="KKN95153.1"/>
    </source>
</evidence>
<keyword evidence="1" id="KW-0808">Transferase</keyword>
<dbReference type="Pfam" id="PF01553">
    <property type="entry name" value="Acyltransferase"/>
    <property type="match status" value="1"/>
</dbReference>
<organism evidence="5">
    <name type="scientific">marine sediment metagenome</name>
    <dbReference type="NCBI Taxonomy" id="412755"/>
    <lineage>
        <taxon>unclassified sequences</taxon>
        <taxon>metagenomes</taxon>
        <taxon>ecological metagenomes</taxon>
    </lineage>
</organism>